<dbReference type="SUPFAM" id="SSF54909">
    <property type="entry name" value="Dimeric alpha+beta barrel"/>
    <property type="match status" value="1"/>
</dbReference>
<dbReference type="Proteomes" id="UP000199516">
    <property type="component" value="Unassembled WGS sequence"/>
</dbReference>
<dbReference type="InterPro" id="IPR011008">
    <property type="entry name" value="Dimeric_a/b-barrel"/>
</dbReference>
<keyword evidence="4" id="KW-1185">Reference proteome</keyword>
<evidence type="ECO:0000259" key="2">
    <source>
        <dbReference type="Pfam" id="PF03795"/>
    </source>
</evidence>
<reference evidence="3 4" key="1">
    <citation type="submission" date="2016-10" db="EMBL/GenBank/DDBJ databases">
        <authorList>
            <person name="de Groot N.N."/>
        </authorList>
    </citation>
    <scope>NUCLEOTIDE SEQUENCE [LARGE SCALE GENOMIC DNA]</scope>
    <source>
        <strain evidence="3 4">DSM 23995</strain>
    </source>
</reference>
<dbReference type="PANTHER" id="PTHR37828">
    <property type="entry name" value="GSR2449 PROTEIN"/>
    <property type="match status" value="1"/>
</dbReference>
<dbReference type="EMBL" id="FONT01000002">
    <property type="protein sequence ID" value="SFE58381.1"/>
    <property type="molecule type" value="Genomic_DNA"/>
</dbReference>
<dbReference type="STRING" id="930128.SAMN05192532_102449"/>
<proteinExistence type="inferred from homology"/>
<evidence type="ECO:0000313" key="4">
    <source>
        <dbReference type="Proteomes" id="UP000199516"/>
    </source>
</evidence>
<dbReference type="OrthoDB" id="8589613at2"/>
<evidence type="ECO:0000313" key="3">
    <source>
        <dbReference type="EMBL" id="SFE58381.1"/>
    </source>
</evidence>
<feature type="domain" description="YCII-related" evidence="2">
    <location>
        <begin position="14"/>
        <end position="82"/>
    </location>
</feature>
<dbReference type="PANTHER" id="PTHR37828:SF1">
    <property type="entry name" value="YCII-RELATED DOMAIN-CONTAINING PROTEIN"/>
    <property type="match status" value="1"/>
</dbReference>
<dbReference type="Pfam" id="PF03795">
    <property type="entry name" value="YCII"/>
    <property type="match status" value="1"/>
</dbReference>
<comment type="similarity">
    <text evidence="1">Belongs to the YciI family.</text>
</comment>
<name>A0A1I2BQI3_9BACI</name>
<evidence type="ECO:0000256" key="1">
    <source>
        <dbReference type="ARBA" id="ARBA00007689"/>
    </source>
</evidence>
<protein>
    <submittedName>
        <fullName evidence="3">Uncharacterized conserved protein YciI, contains a putative active-site phosphohistidine</fullName>
    </submittedName>
</protein>
<dbReference type="Gene3D" id="3.30.70.1060">
    <property type="entry name" value="Dimeric alpha+beta barrel"/>
    <property type="match status" value="1"/>
</dbReference>
<dbReference type="InterPro" id="IPR005545">
    <property type="entry name" value="YCII"/>
</dbReference>
<organism evidence="3 4">
    <name type="scientific">Alteribacillus iranensis</name>
    <dbReference type="NCBI Taxonomy" id="930128"/>
    <lineage>
        <taxon>Bacteria</taxon>
        <taxon>Bacillati</taxon>
        <taxon>Bacillota</taxon>
        <taxon>Bacilli</taxon>
        <taxon>Bacillales</taxon>
        <taxon>Bacillaceae</taxon>
        <taxon>Alteribacillus</taxon>
    </lineage>
</organism>
<sequence>MVLYLVKYTLKGNDKGVHLKTPHIDYLKRLYDEGTLLTAGLFTGKVGGYLLFKTESYEETQALIEKDPYIVHGVRDFEIESWDVSPFPLKVVE</sequence>
<accession>A0A1I2BQI3</accession>
<gene>
    <name evidence="3" type="ORF">SAMN05192532_102449</name>
</gene>
<dbReference type="AlphaFoldDB" id="A0A1I2BQI3"/>